<dbReference type="PANTHER" id="PTHR23208:SF36">
    <property type="entry name" value="LYSOZYME-RELATED"/>
    <property type="match status" value="1"/>
</dbReference>
<organism evidence="1 2">
    <name type="scientific">Pristionchus pacificus</name>
    <name type="common">Parasitic nematode worm</name>
    <dbReference type="NCBI Taxonomy" id="54126"/>
    <lineage>
        <taxon>Eukaryota</taxon>
        <taxon>Metazoa</taxon>
        <taxon>Ecdysozoa</taxon>
        <taxon>Nematoda</taxon>
        <taxon>Chromadorea</taxon>
        <taxon>Rhabditida</taxon>
        <taxon>Rhabditina</taxon>
        <taxon>Diplogasteromorpha</taxon>
        <taxon>Diplogasteroidea</taxon>
        <taxon>Neodiplogasteridae</taxon>
        <taxon>Pristionchus</taxon>
    </lineage>
</organism>
<proteinExistence type="predicted"/>
<reference evidence="2" key="1">
    <citation type="journal article" date="2008" name="Nat. Genet.">
        <title>The Pristionchus pacificus genome provides a unique perspective on nematode lifestyle and parasitism.</title>
        <authorList>
            <person name="Dieterich C."/>
            <person name="Clifton S.W."/>
            <person name="Schuster L.N."/>
            <person name="Chinwalla A."/>
            <person name="Delehaunty K."/>
            <person name="Dinkelacker I."/>
            <person name="Fulton L."/>
            <person name="Fulton R."/>
            <person name="Godfrey J."/>
            <person name="Minx P."/>
            <person name="Mitreva M."/>
            <person name="Roeseler W."/>
            <person name="Tian H."/>
            <person name="Witte H."/>
            <person name="Yang S.P."/>
            <person name="Wilson R.K."/>
            <person name="Sommer R.J."/>
        </authorList>
    </citation>
    <scope>NUCLEOTIDE SEQUENCE [LARGE SCALE GENOMIC DNA]</scope>
    <source>
        <strain evidence="2">PS312</strain>
    </source>
</reference>
<dbReference type="EnsemblMetazoa" id="PPA42454.1">
    <property type="protein sequence ID" value="PPA42454.1"/>
    <property type="gene ID" value="WBGene00280823"/>
</dbReference>
<dbReference type="Proteomes" id="UP000005239">
    <property type="component" value="Unassembled WGS sequence"/>
</dbReference>
<reference evidence="1" key="2">
    <citation type="submission" date="2022-06" db="UniProtKB">
        <authorList>
            <consortium name="EnsemblMetazoa"/>
        </authorList>
    </citation>
    <scope>IDENTIFICATION</scope>
    <source>
        <strain evidence="1">PS312</strain>
    </source>
</reference>
<dbReference type="PANTHER" id="PTHR23208">
    <property type="entry name" value="LYSOZYME PROTEIN"/>
    <property type="match status" value="1"/>
</dbReference>
<name>A0A2A6D2H0_PRIPA</name>
<dbReference type="InterPro" id="IPR051595">
    <property type="entry name" value="GH25_Enzymes"/>
</dbReference>
<dbReference type="AlphaFoldDB" id="A0A2A6D2H0"/>
<accession>A0A2A6D2H0</accession>
<dbReference type="OrthoDB" id="2251794at2759"/>
<keyword evidence="2" id="KW-1185">Reference proteome</keyword>
<protein>
    <submittedName>
        <fullName evidence="1">Uncharacterized protein</fullName>
    </submittedName>
</protein>
<sequence>MLDATGQELLGSKLDSCLDPSWVPESGILYLDPSWKPLFTWIQVGFAHQSCLALSAAGVPFGTIWIRLQMDIWPTDEVSRTFACRNTNRQLILCLVDQCKARGAKVNFTFLPKNAATTQDVSITRHLHGQLGLGERCGSVVDGSVRTPTLVFLNFNNFKPFAGWSAPTIHQYISDVKGACSVGNVNMNWEK</sequence>
<gene>
    <name evidence="1" type="primary">WBGene00280823</name>
</gene>
<accession>A0A8R1UX29</accession>
<evidence type="ECO:0000313" key="2">
    <source>
        <dbReference type="Proteomes" id="UP000005239"/>
    </source>
</evidence>
<evidence type="ECO:0000313" key="1">
    <source>
        <dbReference type="EnsemblMetazoa" id="PPA42454.1"/>
    </source>
</evidence>